<comment type="caution">
    <text evidence="8">The sequence shown here is derived from an EMBL/GenBank/DDBJ whole genome shotgun (WGS) entry which is preliminary data.</text>
</comment>
<name>A0ABU5PP34_9BACL</name>
<keyword evidence="5" id="KW-0175">Coiled coil</keyword>
<proteinExistence type="inferred from homology"/>
<feature type="domain" description="Fe/B12 periplasmic-binding" evidence="7">
    <location>
        <begin position="94"/>
        <end position="350"/>
    </location>
</feature>
<dbReference type="EMBL" id="JAYERP010000001">
    <property type="protein sequence ID" value="MEA3571704.1"/>
    <property type="molecule type" value="Genomic_DNA"/>
</dbReference>
<protein>
    <submittedName>
        <fullName evidence="8">ABC transporter substrate-binding protein</fullName>
    </submittedName>
</protein>
<keyword evidence="3" id="KW-0813">Transport</keyword>
<feature type="coiled-coil region" evidence="5">
    <location>
        <begin position="196"/>
        <end position="223"/>
    </location>
</feature>
<keyword evidence="4" id="KW-0732">Signal</keyword>
<feature type="region of interest" description="Disordered" evidence="6">
    <location>
        <begin position="35"/>
        <end position="68"/>
    </location>
</feature>
<gene>
    <name evidence="8" type="ORF">U9M73_17290</name>
</gene>
<evidence type="ECO:0000256" key="4">
    <source>
        <dbReference type="ARBA" id="ARBA00022729"/>
    </source>
</evidence>
<dbReference type="Pfam" id="PF01497">
    <property type="entry name" value="Peripla_BP_2"/>
    <property type="match status" value="1"/>
</dbReference>
<accession>A0ABU5PP34</accession>
<dbReference type="PANTHER" id="PTHR30532:SF1">
    <property type="entry name" value="IRON(3+)-HYDROXAMATE-BINDING PROTEIN FHUD"/>
    <property type="match status" value="1"/>
</dbReference>
<dbReference type="Gene3D" id="3.40.50.1980">
    <property type="entry name" value="Nitrogenase molybdenum iron protein domain"/>
    <property type="match status" value="2"/>
</dbReference>
<evidence type="ECO:0000256" key="2">
    <source>
        <dbReference type="ARBA" id="ARBA00008814"/>
    </source>
</evidence>
<evidence type="ECO:0000256" key="5">
    <source>
        <dbReference type="SAM" id="Coils"/>
    </source>
</evidence>
<feature type="compositionally biased region" description="Polar residues" evidence="6">
    <location>
        <begin position="35"/>
        <end position="49"/>
    </location>
</feature>
<evidence type="ECO:0000256" key="3">
    <source>
        <dbReference type="ARBA" id="ARBA00022448"/>
    </source>
</evidence>
<comment type="subcellular location">
    <subcellularLocation>
        <location evidence="1">Cell envelope</location>
    </subcellularLocation>
</comment>
<dbReference type="PANTHER" id="PTHR30532">
    <property type="entry name" value="IRON III DICITRATE-BINDING PERIPLASMIC PROTEIN"/>
    <property type="match status" value="1"/>
</dbReference>
<sequence length="350" mass="37518">MNSSKAVNPYLSVIKSIGLSVLLLAVVTVLPACGSSKTEGEGSQVSSVAESAKASDGEGSAAAVSDSSAEDQAQVYPLTVTDELGHEVTIPSKPVRIFAPMMEDSLLVLGVKPVVQWSNGVEPQLYLQDQLGDVPQISFAGGMPSPEAIMALEPDLIILNNQAYAEKGGYEQLSKIAPTYVFENAATDLSSSIQILGELLDKSGEAEEALKEYNDKVASTREKLSTLVEGKKAAIIRFNAKGMFFMNNQYYSGYVMNHELGFEQSTLVKDGAFQVSLEILPELDADYIFLANDGNQGDAYLKELKKSSLWQTVPAVKAGHVYETNSDYWLSGGLIAQGKVIDDVVGFLAP</sequence>
<dbReference type="RefSeq" id="WP_323078263.1">
    <property type="nucleotide sequence ID" value="NZ_CBCSKM010000009.1"/>
</dbReference>
<dbReference type="InterPro" id="IPR002491">
    <property type="entry name" value="ABC_transptr_periplasmic_BD"/>
</dbReference>
<dbReference type="SUPFAM" id="SSF53807">
    <property type="entry name" value="Helical backbone' metal receptor"/>
    <property type="match status" value="1"/>
</dbReference>
<evidence type="ECO:0000313" key="9">
    <source>
        <dbReference type="Proteomes" id="UP001292216"/>
    </source>
</evidence>
<evidence type="ECO:0000313" key="8">
    <source>
        <dbReference type="EMBL" id="MEA3571704.1"/>
    </source>
</evidence>
<organism evidence="8 9">
    <name type="scientific">Paenibacillus phoenicis</name>
    <dbReference type="NCBI Taxonomy" id="554117"/>
    <lineage>
        <taxon>Bacteria</taxon>
        <taxon>Bacillati</taxon>
        <taxon>Bacillota</taxon>
        <taxon>Bacilli</taxon>
        <taxon>Bacillales</taxon>
        <taxon>Paenibacillaceae</taxon>
        <taxon>Paenibacillus</taxon>
    </lineage>
</organism>
<feature type="compositionally biased region" description="Low complexity" evidence="6">
    <location>
        <begin position="57"/>
        <end position="68"/>
    </location>
</feature>
<dbReference type="Proteomes" id="UP001292216">
    <property type="component" value="Unassembled WGS sequence"/>
</dbReference>
<dbReference type="PROSITE" id="PS50983">
    <property type="entry name" value="FE_B12_PBP"/>
    <property type="match status" value="1"/>
</dbReference>
<evidence type="ECO:0000256" key="6">
    <source>
        <dbReference type="SAM" id="MobiDB-lite"/>
    </source>
</evidence>
<comment type="similarity">
    <text evidence="2">Belongs to the bacterial solute-binding protein 8 family.</text>
</comment>
<reference evidence="8 9" key="1">
    <citation type="submission" date="2023-12" db="EMBL/GenBank/DDBJ databases">
        <title>Whole genome sequencing of Paenibacillus phoenicis isolated from the Phoenix Mars Lander spacecraft assembly facility.</title>
        <authorList>
            <person name="Garcia A."/>
            <person name="Venkateswaran K."/>
        </authorList>
    </citation>
    <scope>NUCLEOTIDE SEQUENCE [LARGE SCALE GENOMIC DNA]</scope>
    <source>
        <strain evidence="8 9">3PO2SA</strain>
    </source>
</reference>
<keyword evidence="9" id="KW-1185">Reference proteome</keyword>
<evidence type="ECO:0000259" key="7">
    <source>
        <dbReference type="PROSITE" id="PS50983"/>
    </source>
</evidence>
<dbReference type="InterPro" id="IPR051313">
    <property type="entry name" value="Bact_iron-sidero_bind"/>
</dbReference>
<evidence type="ECO:0000256" key="1">
    <source>
        <dbReference type="ARBA" id="ARBA00004196"/>
    </source>
</evidence>